<dbReference type="InterPro" id="IPR057480">
    <property type="entry name" value="MAP1A/B/S-like_MBL"/>
</dbReference>
<dbReference type="EMBL" id="JABFTP020000124">
    <property type="protein sequence ID" value="KAL3280362.1"/>
    <property type="molecule type" value="Genomic_DNA"/>
</dbReference>
<feature type="compositionally biased region" description="Basic and acidic residues" evidence="1">
    <location>
        <begin position="481"/>
        <end position="495"/>
    </location>
</feature>
<dbReference type="AlphaFoldDB" id="A0ABD2NPJ7"/>
<evidence type="ECO:0000313" key="5">
    <source>
        <dbReference type="Proteomes" id="UP001516400"/>
    </source>
</evidence>
<feature type="compositionally biased region" description="Basic and acidic residues" evidence="1">
    <location>
        <begin position="755"/>
        <end position="780"/>
    </location>
</feature>
<keyword evidence="5" id="KW-1185">Reference proteome</keyword>
<dbReference type="Pfam" id="PF23415">
    <property type="entry name" value="MAPB1_N"/>
    <property type="match status" value="1"/>
</dbReference>
<dbReference type="Proteomes" id="UP001516400">
    <property type="component" value="Unassembled WGS sequence"/>
</dbReference>
<protein>
    <recommendedName>
        <fullName evidence="6">Microtubule-associated protein futsch</fullName>
    </recommendedName>
</protein>
<feature type="compositionally biased region" description="Acidic residues" evidence="1">
    <location>
        <begin position="720"/>
        <end position="739"/>
    </location>
</feature>
<feature type="domain" description="Microtubule-associated protein 1B/S N-terminal" evidence="2">
    <location>
        <begin position="18"/>
        <end position="93"/>
    </location>
</feature>
<proteinExistence type="predicted"/>
<dbReference type="InterPro" id="IPR056617">
    <property type="entry name" value="MAP1B/S_N"/>
</dbReference>
<evidence type="ECO:0000259" key="3">
    <source>
        <dbReference type="Pfam" id="PF25281"/>
    </source>
</evidence>
<sequence length="802" mass="90474">MQGTHSPPMVPGSSKMARFQLADFSEAFQELDVQRVIKAYENGISLDIHCSSEGEWARLPKESFTKGCKVRVNPDDVLDSGSTTIANFVKYLAPFLVPAELENTLESSDVVGNIRFSRPTLYVFPGGQGDAALFGINGFNMLVDGGFSRKACFWDFVRHLDRLDAVMLTRLNNSNASGIGAVLRRKAQNAVYPQIGHFFCNIQNRKAILSPDGDKDKDPLLINLLEEGQDLISNLRSLELNPQLCYRDSEPINLYHKVGHGTLDMYVLNPAKDSREVKEFLLRWNSNDQKLFANHRFSRECMLPLQNIVSICALLVWRPANPNDTITRILFPGSAPQNKIFEGLDRLKNLECIRHTICTEKTLSPPPKPKSKENIIEKIAPPEKPKLESKKIKAKQIPENKIIEDNLKNGLQNGHAEKQVKKSGSVESDKSDNKMIKSKKDESKLIESNKQEKTKPKPEINGSRPRPKPAEKKTSPPTPKKTTETKKLESEKEPSNQRVRSKVSPSATPAKSMKDASNRKVLESKTKATAKKDTKQPKQPEKKEEIKKRPKTDMKLPQSPVKRAVNGVHKPDSISRKNKLDKDGTTDSSTVSTPSADQDSLLKKDLSKLTPEEVQQLKAQELAELKEEQEAIKELEAVFRKGDNINEESSDLRKIKDISIEDKVEPEEYLIVEKEIIEPSPPETEIDVKEEETVKLAKDSEESEKKREEDDTEKDKLVDTEQEESGIGEQETDIEDGEEIRDVEISKEPSILSPEENKRITSKEDELKELAQESQPDEKFPPISSLVQQQLLPHYLKMKGFL</sequence>
<feature type="region of interest" description="Disordered" evidence="1">
    <location>
        <begin position="361"/>
        <end position="604"/>
    </location>
</feature>
<organism evidence="4 5">
    <name type="scientific">Cryptolaemus montrouzieri</name>
    <dbReference type="NCBI Taxonomy" id="559131"/>
    <lineage>
        <taxon>Eukaryota</taxon>
        <taxon>Metazoa</taxon>
        <taxon>Ecdysozoa</taxon>
        <taxon>Arthropoda</taxon>
        <taxon>Hexapoda</taxon>
        <taxon>Insecta</taxon>
        <taxon>Pterygota</taxon>
        <taxon>Neoptera</taxon>
        <taxon>Endopterygota</taxon>
        <taxon>Coleoptera</taxon>
        <taxon>Polyphaga</taxon>
        <taxon>Cucujiformia</taxon>
        <taxon>Coccinelloidea</taxon>
        <taxon>Coccinellidae</taxon>
        <taxon>Scymninae</taxon>
        <taxon>Scymnini</taxon>
        <taxon>Cryptolaemus</taxon>
    </lineage>
</organism>
<dbReference type="PANTHER" id="PTHR13843:SF12">
    <property type="entry name" value="ATPASE F1_V1_A1 COMPLEX ALPHA_BETA SUBUNIT NUCLEOTIDE-BINDING DOMAIN-CONTAINING PROTEIN"/>
    <property type="match status" value="1"/>
</dbReference>
<gene>
    <name evidence="4" type="ORF">HHI36_017851</name>
</gene>
<reference evidence="4 5" key="1">
    <citation type="journal article" date="2021" name="BMC Biol.">
        <title>Horizontally acquired antibacterial genes associated with adaptive radiation of ladybird beetles.</title>
        <authorList>
            <person name="Li H.S."/>
            <person name="Tang X.F."/>
            <person name="Huang Y.H."/>
            <person name="Xu Z.Y."/>
            <person name="Chen M.L."/>
            <person name="Du X.Y."/>
            <person name="Qiu B.Y."/>
            <person name="Chen P.T."/>
            <person name="Zhang W."/>
            <person name="Slipinski A."/>
            <person name="Escalona H.E."/>
            <person name="Waterhouse R.M."/>
            <person name="Zwick A."/>
            <person name="Pang H."/>
        </authorList>
    </citation>
    <scope>NUCLEOTIDE SEQUENCE [LARGE SCALE GENOMIC DNA]</scope>
    <source>
        <strain evidence="4">SYSU2018</strain>
    </source>
</reference>
<feature type="compositionally biased region" description="Basic and acidic residues" evidence="1">
    <location>
        <begin position="370"/>
        <end position="407"/>
    </location>
</feature>
<accession>A0ABD2NPJ7</accession>
<feature type="region of interest" description="Disordered" evidence="1">
    <location>
        <begin position="674"/>
        <end position="791"/>
    </location>
</feature>
<evidence type="ECO:0000256" key="1">
    <source>
        <dbReference type="SAM" id="MobiDB-lite"/>
    </source>
</evidence>
<evidence type="ECO:0000259" key="2">
    <source>
        <dbReference type="Pfam" id="PF23415"/>
    </source>
</evidence>
<dbReference type="InterPro" id="IPR026074">
    <property type="entry name" value="MAP1"/>
</dbReference>
<feature type="compositionally biased region" description="Basic and acidic residues" evidence="1">
    <location>
        <begin position="512"/>
        <end position="554"/>
    </location>
</feature>
<feature type="compositionally biased region" description="Basic and acidic residues" evidence="1">
    <location>
        <begin position="427"/>
        <end position="458"/>
    </location>
</feature>
<name>A0ABD2NPJ7_9CUCU</name>
<feature type="domain" description="Microtubule-associated protein 1A/B/S-like MBL-like" evidence="3">
    <location>
        <begin position="103"/>
        <end position="364"/>
    </location>
</feature>
<dbReference type="PANTHER" id="PTHR13843">
    <property type="entry name" value="MICROTUBULE-ASSOCIATED PROTEIN"/>
    <property type="match status" value="1"/>
</dbReference>
<comment type="caution">
    <text evidence="4">The sequence shown here is derived from an EMBL/GenBank/DDBJ whole genome shotgun (WGS) entry which is preliminary data.</text>
</comment>
<feature type="compositionally biased region" description="Basic and acidic residues" evidence="1">
    <location>
        <begin position="691"/>
        <end position="719"/>
    </location>
</feature>
<evidence type="ECO:0008006" key="6">
    <source>
        <dbReference type="Google" id="ProtNLM"/>
    </source>
</evidence>
<evidence type="ECO:0000313" key="4">
    <source>
        <dbReference type="EMBL" id="KAL3280362.1"/>
    </source>
</evidence>
<feature type="compositionally biased region" description="Basic and acidic residues" evidence="1">
    <location>
        <begin position="569"/>
        <end position="585"/>
    </location>
</feature>
<dbReference type="Pfam" id="PF25281">
    <property type="entry name" value="MBL_MAP1B"/>
    <property type="match status" value="1"/>
</dbReference>
<dbReference type="GO" id="GO:0007399">
    <property type="term" value="P:nervous system development"/>
    <property type="evidence" value="ECO:0007669"/>
    <property type="project" value="UniProtKB-ARBA"/>
</dbReference>